<protein>
    <submittedName>
        <fullName evidence="2">Putative secreted protein</fullName>
    </submittedName>
</protein>
<feature type="chain" id="PRO_5025491809" evidence="1">
    <location>
        <begin position="28"/>
        <end position="154"/>
    </location>
</feature>
<accession>A0A6B0UW99</accession>
<keyword evidence="1" id="KW-0732">Signal</keyword>
<dbReference type="EMBL" id="GIFC01011849">
    <property type="protein sequence ID" value="MXU93932.1"/>
    <property type="molecule type" value="Transcribed_RNA"/>
</dbReference>
<dbReference type="AlphaFoldDB" id="A0A6B0UW99"/>
<evidence type="ECO:0000313" key="2">
    <source>
        <dbReference type="EMBL" id="MXU93932.1"/>
    </source>
</evidence>
<organism evidence="2">
    <name type="scientific">Ixodes ricinus</name>
    <name type="common">Common tick</name>
    <name type="synonym">Acarus ricinus</name>
    <dbReference type="NCBI Taxonomy" id="34613"/>
    <lineage>
        <taxon>Eukaryota</taxon>
        <taxon>Metazoa</taxon>
        <taxon>Ecdysozoa</taxon>
        <taxon>Arthropoda</taxon>
        <taxon>Chelicerata</taxon>
        <taxon>Arachnida</taxon>
        <taxon>Acari</taxon>
        <taxon>Parasitiformes</taxon>
        <taxon>Ixodida</taxon>
        <taxon>Ixodoidea</taxon>
        <taxon>Ixodidae</taxon>
        <taxon>Ixodinae</taxon>
        <taxon>Ixodes</taxon>
    </lineage>
</organism>
<sequence length="154" mass="16284">MRLCAASMMAFIPEAHTLLMVVHGVDCDTPAPRAACLAGAWPPAAEITFPMNTSWTSSADIPALSMAPLIATEPSRVAGTAAKELLNDPIGVLANEAITTSFSAPAVPLPLLYIFRDINVASGRVPVRGGAGGPTIWRIRRSLQVVIWKQLVPE</sequence>
<name>A0A6B0UW99_IXORI</name>
<feature type="signal peptide" evidence="1">
    <location>
        <begin position="1"/>
        <end position="27"/>
    </location>
</feature>
<evidence type="ECO:0000256" key="1">
    <source>
        <dbReference type="SAM" id="SignalP"/>
    </source>
</evidence>
<proteinExistence type="predicted"/>
<reference evidence="2" key="1">
    <citation type="submission" date="2019-12" db="EMBL/GenBank/DDBJ databases">
        <title>An insight into the sialome of adult female Ixodes ricinus ticks feeding for 6 days.</title>
        <authorList>
            <person name="Perner J."/>
            <person name="Ribeiro J.M.C."/>
        </authorList>
    </citation>
    <scope>NUCLEOTIDE SEQUENCE</scope>
    <source>
        <strain evidence="2">Semi-engorged</strain>
        <tissue evidence="2">Salivary glands</tissue>
    </source>
</reference>